<accession>A0AAD1UCT3</accession>
<feature type="region of interest" description="Disordered" evidence="1">
    <location>
        <begin position="1"/>
        <end position="74"/>
    </location>
</feature>
<reference evidence="2" key="1">
    <citation type="submission" date="2023-07" db="EMBL/GenBank/DDBJ databases">
        <authorList>
            <consortium name="AG Swart"/>
            <person name="Singh M."/>
            <person name="Singh A."/>
            <person name="Seah K."/>
            <person name="Emmerich C."/>
        </authorList>
    </citation>
    <scope>NUCLEOTIDE SEQUENCE</scope>
    <source>
        <strain evidence="2">DP1</strain>
    </source>
</reference>
<gene>
    <name evidence="2" type="ORF">ECRASSUSDP1_LOCUS6894</name>
</gene>
<organism evidence="2 3">
    <name type="scientific">Euplotes crassus</name>
    <dbReference type="NCBI Taxonomy" id="5936"/>
    <lineage>
        <taxon>Eukaryota</taxon>
        <taxon>Sar</taxon>
        <taxon>Alveolata</taxon>
        <taxon>Ciliophora</taxon>
        <taxon>Intramacronucleata</taxon>
        <taxon>Spirotrichea</taxon>
        <taxon>Hypotrichia</taxon>
        <taxon>Euplotida</taxon>
        <taxon>Euplotidae</taxon>
        <taxon>Moneuplotes</taxon>
    </lineage>
</organism>
<dbReference type="EMBL" id="CAMPGE010006698">
    <property type="protein sequence ID" value="CAI2365576.1"/>
    <property type="molecule type" value="Genomic_DNA"/>
</dbReference>
<dbReference type="Proteomes" id="UP001295684">
    <property type="component" value="Unassembled WGS sequence"/>
</dbReference>
<protein>
    <submittedName>
        <fullName evidence="2">Uncharacterized protein</fullName>
    </submittedName>
</protein>
<sequence>MGNKVASEGEDMADSPKAGVGEIVPSKKKHRSFRRRLADKFRKSKHKKEYQEDKEQIILQKNSSQPQPKTLNTRKNYYKNLGISQLSNGDRVNYSPYHRAITSAVSELSPRAHTRTGKEHVTSYSHIALAKAKSRAENDRKKVSCDSPSKGGFSDFLPDKEETKISIPSKLDYRENDVEELKNGRNTTPDSRKSLEDLLDKDKDDSTTADTFSINDTDKEEQDFKLDFLIKNQERSGDTMRRKFLSKLTQEKVWLTPSEKPKTHQTCIIYDWDDTLLCTTFLNPTNCGNFELPLNVKVHLKKLEKACINILTESLNYGDVYIITNAADGWVEFSARKYLPNLTPILEKITIMSARAICETEYPTDIHQWKMKAFLKTQEKMEKGAITNLVALGDSQFEMDAVKNLGSKFSRALIKTVKFREAPTPDELVKQINLIVLKLDQICTAGKNLTIKLERKEKTG</sequence>
<comment type="caution">
    <text evidence="2">The sequence shown here is derived from an EMBL/GenBank/DDBJ whole genome shotgun (WGS) entry which is preliminary data.</text>
</comment>
<dbReference type="AlphaFoldDB" id="A0AAD1UCT3"/>
<keyword evidence="3" id="KW-1185">Reference proteome</keyword>
<dbReference type="PANTHER" id="PTHR38899:SF1">
    <property type="entry name" value="PROTEIN KINASE"/>
    <property type="match status" value="1"/>
</dbReference>
<name>A0AAD1UCT3_EUPCR</name>
<feature type="compositionally biased region" description="Basic and acidic residues" evidence="1">
    <location>
        <begin position="134"/>
        <end position="144"/>
    </location>
</feature>
<evidence type="ECO:0000313" key="3">
    <source>
        <dbReference type="Proteomes" id="UP001295684"/>
    </source>
</evidence>
<proteinExistence type="predicted"/>
<evidence type="ECO:0000256" key="1">
    <source>
        <dbReference type="SAM" id="MobiDB-lite"/>
    </source>
</evidence>
<feature type="compositionally biased region" description="Polar residues" evidence="1">
    <location>
        <begin position="59"/>
        <end position="74"/>
    </location>
</feature>
<feature type="region of interest" description="Disordered" evidence="1">
    <location>
        <begin position="132"/>
        <end position="159"/>
    </location>
</feature>
<feature type="compositionally biased region" description="Basic residues" evidence="1">
    <location>
        <begin position="26"/>
        <end position="35"/>
    </location>
</feature>
<evidence type="ECO:0000313" key="2">
    <source>
        <dbReference type="EMBL" id="CAI2365576.1"/>
    </source>
</evidence>
<dbReference type="PANTHER" id="PTHR38899">
    <property type="entry name" value="DOMAIN OOKINETE PROTEIN, PUTATIVE-RELATED"/>
    <property type="match status" value="1"/>
</dbReference>